<evidence type="ECO:0000313" key="1">
    <source>
        <dbReference type="EMBL" id="VDK81724.1"/>
    </source>
</evidence>
<reference evidence="1 2" key="1">
    <citation type="submission" date="2018-08" db="EMBL/GenBank/DDBJ databases">
        <authorList>
            <person name="Laetsch R D."/>
            <person name="Stevens L."/>
            <person name="Kumar S."/>
            <person name="Blaxter L. M."/>
        </authorList>
    </citation>
    <scope>NUCLEOTIDE SEQUENCE [LARGE SCALE GENOMIC DNA]</scope>
</reference>
<dbReference type="EMBL" id="UYRX01000407">
    <property type="protein sequence ID" value="VDK81724.1"/>
    <property type="molecule type" value="Genomic_DNA"/>
</dbReference>
<protein>
    <submittedName>
        <fullName evidence="1">Uncharacterized protein</fullName>
    </submittedName>
</protein>
<accession>A0A3P6UTQ7</accession>
<dbReference type="AlphaFoldDB" id="A0A3P6UTQ7"/>
<keyword evidence="2" id="KW-1185">Reference proteome</keyword>
<name>A0A3P6UTQ7_LITSI</name>
<organism evidence="1 2">
    <name type="scientific">Litomosoides sigmodontis</name>
    <name type="common">Filarial nematode worm</name>
    <dbReference type="NCBI Taxonomy" id="42156"/>
    <lineage>
        <taxon>Eukaryota</taxon>
        <taxon>Metazoa</taxon>
        <taxon>Ecdysozoa</taxon>
        <taxon>Nematoda</taxon>
        <taxon>Chromadorea</taxon>
        <taxon>Rhabditida</taxon>
        <taxon>Spirurina</taxon>
        <taxon>Spiruromorpha</taxon>
        <taxon>Filarioidea</taxon>
        <taxon>Onchocercidae</taxon>
        <taxon>Litomosoides</taxon>
    </lineage>
</organism>
<proteinExistence type="predicted"/>
<sequence length="69" mass="7820">MFYEEIFTTIYNVVGILETSESSKSKYEMKQIAQSSPVPTNTAIIRSCDTACNRFGRLNVPIAHVFKSR</sequence>
<gene>
    <name evidence="1" type="ORF">NLS_LOCUS5420</name>
</gene>
<evidence type="ECO:0000313" key="2">
    <source>
        <dbReference type="Proteomes" id="UP000277928"/>
    </source>
</evidence>
<dbReference type="Proteomes" id="UP000277928">
    <property type="component" value="Unassembled WGS sequence"/>
</dbReference>